<keyword evidence="2" id="KW-1185">Reference proteome</keyword>
<accession>A0ACD1HQB5</accession>
<dbReference type="EMBL" id="KZ824933">
    <property type="protein sequence ID" value="RAH75688.1"/>
    <property type="molecule type" value="Genomic_DNA"/>
</dbReference>
<gene>
    <name evidence="1" type="ORF">BO66DRAFT_433753</name>
</gene>
<protein>
    <submittedName>
        <fullName evidence="1">Uncharacterized protein</fullName>
    </submittedName>
</protein>
<dbReference type="Proteomes" id="UP000249661">
    <property type="component" value="Unassembled WGS sequence"/>
</dbReference>
<reference evidence="1" key="1">
    <citation type="submission" date="2018-02" db="EMBL/GenBank/DDBJ databases">
        <title>The genomes of Aspergillus section Nigri reveals drivers in fungal speciation.</title>
        <authorList>
            <consortium name="DOE Joint Genome Institute"/>
            <person name="Vesth T.C."/>
            <person name="Nybo J."/>
            <person name="Theobald S."/>
            <person name="Brandl J."/>
            <person name="Frisvad J.C."/>
            <person name="Nielsen K.F."/>
            <person name="Lyhne E.K."/>
            <person name="Kogle M.E."/>
            <person name="Kuo A."/>
            <person name="Riley R."/>
            <person name="Clum A."/>
            <person name="Nolan M."/>
            <person name="Lipzen A."/>
            <person name="Salamov A."/>
            <person name="Henrissat B."/>
            <person name="Wiebenga A."/>
            <person name="De vries R.P."/>
            <person name="Grigoriev I.V."/>
            <person name="Mortensen U.H."/>
            <person name="Andersen M.R."/>
            <person name="Baker S.E."/>
        </authorList>
    </citation>
    <scope>NUCLEOTIDE SEQUENCE</scope>
    <source>
        <strain evidence="1">CBS 121060</strain>
    </source>
</reference>
<evidence type="ECO:0000313" key="2">
    <source>
        <dbReference type="Proteomes" id="UP000249661"/>
    </source>
</evidence>
<name>A0ACD1HQB5_9EURO</name>
<sequence>MSQPPGAADLEGVEQEVAAILTVLGFSVQIEKLLQPDVDKAMQHPLQRRIVHFACHGVADPLHPADSGCFCKQPPPPIATPQQQILTAPGLRAPRPQDEHLPVVSSF</sequence>
<organism evidence="1 2">
    <name type="scientific">Aspergillus aculeatinus CBS 121060</name>
    <dbReference type="NCBI Taxonomy" id="1448322"/>
    <lineage>
        <taxon>Eukaryota</taxon>
        <taxon>Fungi</taxon>
        <taxon>Dikarya</taxon>
        <taxon>Ascomycota</taxon>
        <taxon>Pezizomycotina</taxon>
        <taxon>Eurotiomycetes</taxon>
        <taxon>Eurotiomycetidae</taxon>
        <taxon>Eurotiales</taxon>
        <taxon>Aspergillaceae</taxon>
        <taxon>Aspergillus</taxon>
        <taxon>Aspergillus subgen. Circumdati</taxon>
    </lineage>
</organism>
<evidence type="ECO:0000313" key="1">
    <source>
        <dbReference type="EMBL" id="RAH75688.1"/>
    </source>
</evidence>
<proteinExistence type="predicted"/>